<dbReference type="OrthoDB" id="9809429at2"/>
<dbReference type="RefSeq" id="WP_078747084.1">
    <property type="nucleotide sequence ID" value="NZ_CP137850.1"/>
</dbReference>
<comment type="subunit">
    <text evidence="6 7">Homodimer.</text>
</comment>
<dbReference type="SUPFAM" id="SSF51351">
    <property type="entry name" value="Triosephosphate isomerase (TIM)"/>
    <property type="match status" value="1"/>
</dbReference>
<dbReference type="GO" id="GO:0019563">
    <property type="term" value="P:glycerol catabolic process"/>
    <property type="evidence" value="ECO:0007669"/>
    <property type="project" value="TreeGrafter"/>
</dbReference>
<dbReference type="PANTHER" id="PTHR21139">
    <property type="entry name" value="TRIOSEPHOSPHATE ISOMERASE"/>
    <property type="match status" value="1"/>
</dbReference>
<evidence type="ECO:0000313" key="9">
    <source>
        <dbReference type="Proteomes" id="UP000190389"/>
    </source>
</evidence>
<evidence type="ECO:0000256" key="4">
    <source>
        <dbReference type="ARBA" id="ARBA00023152"/>
    </source>
</evidence>
<dbReference type="InterPro" id="IPR013785">
    <property type="entry name" value="Aldolase_TIM"/>
</dbReference>
<dbReference type="AlphaFoldDB" id="A0A1T4L753"/>
<dbReference type="Gene3D" id="3.20.20.70">
    <property type="entry name" value="Aldolase class I"/>
    <property type="match status" value="1"/>
</dbReference>
<feature type="binding site" evidence="6">
    <location>
        <position position="206"/>
    </location>
    <ligand>
        <name>substrate</name>
    </ligand>
</feature>
<feature type="binding site" evidence="6">
    <location>
        <position position="174"/>
    </location>
    <ligand>
        <name>substrate</name>
    </ligand>
</feature>
<comment type="pathway">
    <text evidence="6 7">Carbohydrate degradation; glycolysis; D-glyceraldehyde 3-phosphate from glycerone phosphate: step 1/1.</text>
</comment>
<dbReference type="InterPro" id="IPR022896">
    <property type="entry name" value="TrioseP_Isoase_bac/euk"/>
</dbReference>
<comment type="caution">
    <text evidence="6">Lacks conserved residue(s) required for the propagation of feature annotation.</text>
</comment>
<dbReference type="GO" id="GO:0046166">
    <property type="term" value="P:glyceraldehyde-3-phosphate biosynthetic process"/>
    <property type="evidence" value="ECO:0007669"/>
    <property type="project" value="TreeGrafter"/>
</dbReference>
<keyword evidence="9" id="KW-1185">Reference proteome</keyword>
<dbReference type="UniPathway" id="UPA00109">
    <property type="reaction ID" value="UER00189"/>
</dbReference>
<dbReference type="UniPathway" id="UPA00138"/>
<dbReference type="GO" id="GO:0005829">
    <property type="term" value="C:cytosol"/>
    <property type="evidence" value="ECO:0007669"/>
    <property type="project" value="TreeGrafter"/>
</dbReference>
<gene>
    <name evidence="6" type="primary">tpiA</name>
    <name evidence="8" type="ORF">SAMN02745154_00346</name>
</gene>
<dbReference type="HAMAP" id="MF_00147_B">
    <property type="entry name" value="TIM_B"/>
    <property type="match status" value="1"/>
</dbReference>
<feature type="active site" description="Electrophile" evidence="6">
    <location>
        <position position="99"/>
    </location>
</feature>
<proteinExistence type="inferred from homology"/>
<comment type="catalytic activity">
    <reaction evidence="6 7">
        <text>D-glyceraldehyde 3-phosphate = dihydroxyacetone phosphate</text>
        <dbReference type="Rhea" id="RHEA:18585"/>
        <dbReference type="ChEBI" id="CHEBI:57642"/>
        <dbReference type="ChEBI" id="CHEBI:59776"/>
        <dbReference type="EC" id="5.3.1.1"/>
    </reaction>
</comment>
<dbReference type="CDD" id="cd00311">
    <property type="entry name" value="TIM"/>
    <property type="match status" value="1"/>
</dbReference>
<reference evidence="9" key="1">
    <citation type="submission" date="2017-02" db="EMBL/GenBank/DDBJ databases">
        <authorList>
            <person name="Varghese N."/>
            <person name="Submissions S."/>
        </authorList>
    </citation>
    <scope>NUCLEOTIDE SEQUENCE [LARGE SCALE GENOMIC DNA]</scope>
    <source>
        <strain evidence="9">ATCC 27862</strain>
    </source>
</reference>
<evidence type="ECO:0000256" key="6">
    <source>
        <dbReference type="HAMAP-Rule" id="MF_00147"/>
    </source>
</evidence>
<dbReference type="PANTHER" id="PTHR21139:SF42">
    <property type="entry name" value="TRIOSEPHOSPHATE ISOMERASE"/>
    <property type="match status" value="1"/>
</dbReference>
<comment type="subcellular location">
    <subcellularLocation>
        <location evidence="6 7">Cytoplasm</location>
    </subcellularLocation>
</comment>
<keyword evidence="5 6" id="KW-0413">Isomerase</keyword>
<dbReference type="InterPro" id="IPR035990">
    <property type="entry name" value="TIM_sf"/>
</dbReference>
<dbReference type="GO" id="GO:0006096">
    <property type="term" value="P:glycolytic process"/>
    <property type="evidence" value="ECO:0007669"/>
    <property type="project" value="UniProtKB-UniRule"/>
</dbReference>
<feature type="active site" description="Proton acceptor" evidence="6">
    <location>
        <position position="168"/>
    </location>
</feature>
<organism evidence="8 9">
    <name type="scientific">Mycoplasmopsis verecunda</name>
    <dbReference type="NCBI Taxonomy" id="171291"/>
    <lineage>
        <taxon>Bacteria</taxon>
        <taxon>Bacillati</taxon>
        <taxon>Mycoplasmatota</taxon>
        <taxon>Mycoplasmoidales</taxon>
        <taxon>Metamycoplasmataceae</taxon>
        <taxon>Mycoplasmopsis</taxon>
    </lineage>
</organism>
<dbReference type="STRING" id="171291.SAMN02745154_00346"/>
<dbReference type="EC" id="5.3.1.1" evidence="6 7"/>
<evidence type="ECO:0000256" key="3">
    <source>
        <dbReference type="ARBA" id="ARBA00022490"/>
    </source>
</evidence>
<dbReference type="Proteomes" id="UP000190389">
    <property type="component" value="Unassembled WGS sequence"/>
</dbReference>
<comment type="similarity">
    <text evidence="1 6 7">Belongs to the triosephosphate isomerase family.</text>
</comment>
<dbReference type="EMBL" id="FUXF01000009">
    <property type="protein sequence ID" value="SJZ50380.1"/>
    <property type="molecule type" value="Genomic_DNA"/>
</dbReference>
<dbReference type="Pfam" id="PF00121">
    <property type="entry name" value="TIM"/>
    <property type="match status" value="1"/>
</dbReference>
<dbReference type="GO" id="GO:0006094">
    <property type="term" value="P:gluconeogenesis"/>
    <property type="evidence" value="ECO:0007669"/>
    <property type="project" value="UniProtKB-UniRule"/>
</dbReference>
<evidence type="ECO:0000256" key="2">
    <source>
        <dbReference type="ARBA" id="ARBA00022432"/>
    </source>
</evidence>
<accession>A0A1T4L753</accession>
<evidence type="ECO:0000256" key="5">
    <source>
        <dbReference type="ARBA" id="ARBA00023235"/>
    </source>
</evidence>
<keyword evidence="3 6" id="KW-0963">Cytoplasm</keyword>
<keyword evidence="2 6" id="KW-0312">Gluconeogenesis</keyword>
<dbReference type="PROSITE" id="PS51440">
    <property type="entry name" value="TIM_2"/>
    <property type="match status" value="1"/>
</dbReference>
<evidence type="ECO:0000256" key="1">
    <source>
        <dbReference type="ARBA" id="ARBA00007422"/>
    </source>
</evidence>
<sequence length="248" mass="27655">MNKILIIGNWKMNITFSEAQDFINQISALYQKDKELFQSKISFGIASPFTNLSAFKNINIDNFVLVAQDVSANECGSFTGEISACMLKDLGVKYAIVGHNERRANHKESNMLINAKAKELIKQDIIPIICVGENLSEFELGITKEVIKQQVLECTKDLEVDKYVIAYEPVWATGTGKCATSCQAQDISEFIRSLVSRDCHILYGGSVTETNVVKLINKDDIDGFLIGKASLNPEQFYAILKEVALNER</sequence>
<keyword evidence="4 6" id="KW-0324">Glycolysis</keyword>
<name>A0A1T4L753_9BACT</name>
<comment type="pathway">
    <text evidence="6 7">Carbohydrate biosynthesis; gluconeogenesis.</text>
</comment>
<protein>
    <recommendedName>
        <fullName evidence="6 7">Triosephosphate isomerase</fullName>
        <shortName evidence="6">TIM</shortName>
        <shortName evidence="6">TPI</shortName>
        <ecNumber evidence="6 7">5.3.1.1</ecNumber>
    </recommendedName>
    <alternativeName>
        <fullName evidence="6">Triose-phosphate isomerase</fullName>
    </alternativeName>
</protein>
<evidence type="ECO:0000313" key="8">
    <source>
        <dbReference type="EMBL" id="SJZ50380.1"/>
    </source>
</evidence>
<feature type="binding site" evidence="6">
    <location>
        <begin position="9"/>
        <end position="11"/>
    </location>
    <ligand>
        <name>substrate</name>
    </ligand>
</feature>
<comment type="function">
    <text evidence="6">Involved in the gluconeogenesis. Catalyzes stereospecifically the conversion of dihydroxyacetone phosphate (DHAP) to D-glyceraldehyde-3-phosphate (G3P).</text>
</comment>
<dbReference type="NCBIfam" id="TIGR00419">
    <property type="entry name" value="tim"/>
    <property type="match status" value="1"/>
</dbReference>
<dbReference type="GO" id="GO:0004807">
    <property type="term" value="F:triose-phosphate isomerase activity"/>
    <property type="evidence" value="ECO:0007669"/>
    <property type="project" value="UniProtKB-UniRule"/>
</dbReference>
<evidence type="ECO:0000256" key="7">
    <source>
        <dbReference type="RuleBase" id="RU363013"/>
    </source>
</evidence>
<dbReference type="InterPro" id="IPR000652">
    <property type="entry name" value="Triosephosphate_isomerase"/>
</dbReference>